<dbReference type="EMBL" id="GIFC01011038">
    <property type="protein sequence ID" value="MXU93121.1"/>
    <property type="molecule type" value="Transcribed_RNA"/>
</dbReference>
<evidence type="ECO:0000313" key="1">
    <source>
        <dbReference type="EMBL" id="MXU93121.1"/>
    </source>
</evidence>
<accession>A0A6B0UUA2</accession>
<name>A0A6B0UUA2_IXORI</name>
<organism evidence="1">
    <name type="scientific">Ixodes ricinus</name>
    <name type="common">Common tick</name>
    <name type="synonym">Acarus ricinus</name>
    <dbReference type="NCBI Taxonomy" id="34613"/>
    <lineage>
        <taxon>Eukaryota</taxon>
        <taxon>Metazoa</taxon>
        <taxon>Ecdysozoa</taxon>
        <taxon>Arthropoda</taxon>
        <taxon>Chelicerata</taxon>
        <taxon>Arachnida</taxon>
        <taxon>Acari</taxon>
        <taxon>Parasitiformes</taxon>
        <taxon>Ixodida</taxon>
        <taxon>Ixodoidea</taxon>
        <taxon>Ixodidae</taxon>
        <taxon>Ixodinae</taxon>
        <taxon>Ixodes</taxon>
    </lineage>
</organism>
<protein>
    <submittedName>
        <fullName evidence="1">Uncharacterized protein</fullName>
    </submittedName>
</protein>
<dbReference type="AlphaFoldDB" id="A0A6B0UUA2"/>
<proteinExistence type="predicted"/>
<sequence>MAKKWNDTVYRNVSKCMGYTGAITTFWFNVRIIDQDVKSKTHHDFAMYERVLKLVVWKTDLMKALHVVLSFKTSHRVSFGGHNWLIGRFLAQAALHLLSVPLSSVSVVAAFSKLRIILTGKKECGTDKRGEPGKAHLCVLK</sequence>
<reference evidence="1" key="1">
    <citation type="submission" date="2019-12" db="EMBL/GenBank/DDBJ databases">
        <title>An insight into the sialome of adult female Ixodes ricinus ticks feeding for 6 days.</title>
        <authorList>
            <person name="Perner J."/>
            <person name="Ribeiro J.M.C."/>
        </authorList>
    </citation>
    <scope>NUCLEOTIDE SEQUENCE</scope>
    <source>
        <strain evidence="1">Semi-engorged</strain>
        <tissue evidence="1">Salivary glands</tissue>
    </source>
</reference>